<evidence type="ECO:0000313" key="1">
    <source>
        <dbReference type="EMBL" id="KAH9416750.1"/>
    </source>
</evidence>
<comment type="caution">
    <text evidence="1">The sequence shown here is derived from an EMBL/GenBank/DDBJ whole genome shotgun (WGS) entry which is preliminary data.</text>
</comment>
<proteinExistence type="predicted"/>
<reference evidence="1 2" key="1">
    <citation type="journal article" date="2018" name="J. Allergy Clin. Immunol.">
        <title>High-quality assembly of Dermatophagoides pteronyssinus genome and transcriptome reveals a wide range of novel allergens.</title>
        <authorList>
            <person name="Liu X.Y."/>
            <person name="Yang K.Y."/>
            <person name="Wang M.Q."/>
            <person name="Kwok J.S."/>
            <person name="Zeng X."/>
            <person name="Yang Z."/>
            <person name="Xiao X.J."/>
            <person name="Lau C.P."/>
            <person name="Li Y."/>
            <person name="Huang Z.M."/>
            <person name="Ba J.G."/>
            <person name="Yim A.K."/>
            <person name="Ouyang C.Y."/>
            <person name="Ngai S.M."/>
            <person name="Chan T.F."/>
            <person name="Leung E.L."/>
            <person name="Liu L."/>
            <person name="Liu Z.G."/>
            <person name="Tsui S.K."/>
        </authorList>
    </citation>
    <scope>NUCLEOTIDE SEQUENCE [LARGE SCALE GENOMIC DNA]</scope>
    <source>
        <strain evidence="1">Derp</strain>
    </source>
</reference>
<keyword evidence="2" id="KW-1185">Reference proteome</keyword>
<sequence>MDLQNKHNEQTVNNVDAIELELLNDDVVIDIEENSANINNDYDDKDYHVDDSNCFVINFYKLVNFWMYLIMIYQLILNEFFNNLCGPGEEFQESIPCNKNRSIKHKDNGVNY</sequence>
<accession>A0ABQ8J2F8</accession>
<name>A0ABQ8J2F8_DERPT</name>
<reference evidence="1 2" key="2">
    <citation type="journal article" date="2022" name="Mol. Biol. Evol.">
        <title>Comparative Genomics Reveals Insights into the Divergent Evolution of Astigmatic Mites and Household Pest Adaptations.</title>
        <authorList>
            <person name="Xiong Q."/>
            <person name="Wan A.T."/>
            <person name="Liu X."/>
            <person name="Fung C.S."/>
            <person name="Xiao X."/>
            <person name="Malainual N."/>
            <person name="Hou J."/>
            <person name="Wang L."/>
            <person name="Wang M."/>
            <person name="Yang K.Y."/>
            <person name="Cui Y."/>
            <person name="Leung E.L."/>
            <person name="Nong W."/>
            <person name="Shin S.K."/>
            <person name="Au S.W."/>
            <person name="Jeong K.Y."/>
            <person name="Chew F.T."/>
            <person name="Hui J.H."/>
            <person name="Leung T.F."/>
            <person name="Tungtrongchitr A."/>
            <person name="Zhong N."/>
            <person name="Liu Z."/>
            <person name="Tsui S.K."/>
        </authorList>
    </citation>
    <scope>NUCLEOTIDE SEQUENCE [LARGE SCALE GENOMIC DNA]</scope>
    <source>
        <strain evidence="1">Derp</strain>
    </source>
</reference>
<evidence type="ECO:0000313" key="2">
    <source>
        <dbReference type="Proteomes" id="UP000887458"/>
    </source>
</evidence>
<dbReference type="EMBL" id="NJHN03000087">
    <property type="protein sequence ID" value="KAH9416750.1"/>
    <property type="molecule type" value="Genomic_DNA"/>
</dbReference>
<dbReference type="Proteomes" id="UP000887458">
    <property type="component" value="Unassembled WGS sequence"/>
</dbReference>
<organism evidence="1 2">
    <name type="scientific">Dermatophagoides pteronyssinus</name>
    <name type="common">European house dust mite</name>
    <dbReference type="NCBI Taxonomy" id="6956"/>
    <lineage>
        <taxon>Eukaryota</taxon>
        <taxon>Metazoa</taxon>
        <taxon>Ecdysozoa</taxon>
        <taxon>Arthropoda</taxon>
        <taxon>Chelicerata</taxon>
        <taxon>Arachnida</taxon>
        <taxon>Acari</taxon>
        <taxon>Acariformes</taxon>
        <taxon>Sarcoptiformes</taxon>
        <taxon>Astigmata</taxon>
        <taxon>Psoroptidia</taxon>
        <taxon>Analgoidea</taxon>
        <taxon>Pyroglyphidae</taxon>
        <taxon>Dermatophagoidinae</taxon>
        <taxon>Dermatophagoides</taxon>
    </lineage>
</organism>
<protein>
    <submittedName>
        <fullName evidence="1">Uncharacterized protein</fullName>
    </submittedName>
</protein>
<gene>
    <name evidence="1" type="ORF">DERP_014801</name>
</gene>